<comment type="caution">
    <text evidence="9">The sequence shown here is derived from an EMBL/GenBank/DDBJ whole genome shotgun (WGS) entry which is preliminary data.</text>
</comment>
<dbReference type="Proteomes" id="UP001232156">
    <property type="component" value="Unassembled WGS sequence"/>
</dbReference>
<evidence type="ECO:0000313" key="10">
    <source>
        <dbReference type="Proteomes" id="UP001232156"/>
    </source>
</evidence>
<proteinExistence type="predicted"/>
<evidence type="ECO:0000256" key="6">
    <source>
        <dbReference type="PROSITE-ProRule" id="PRU00433"/>
    </source>
</evidence>
<dbReference type="Pfam" id="PF00034">
    <property type="entry name" value="Cytochrom_C"/>
    <property type="match status" value="1"/>
</dbReference>
<keyword evidence="7" id="KW-0732">Signal</keyword>
<dbReference type="PANTHER" id="PTHR33751:SF9">
    <property type="entry name" value="CYTOCHROME C4"/>
    <property type="match status" value="1"/>
</dbReference>
<reference evidence="9 10" key="1">
    <citation type="submission" date="2023-08" db="EMBL/GenBank/DDBJ databases">
        <title>Alcaligenaceae gen. nov., a novel taxon isolated from the sludge of Yixing Pesticide Factory.</title>
        <authorList>
            <person name="Ruan L."/>
        </authorList>
    </citation>
    <scope>NUCLEOTIDE SEQUENCE [LARGE SCALE GENOMIC DNA]</scope>
    <source>
        <strain evidence="9 10">LG-2</strain>
    </source>
</reference>
<feature type="signal peptide" evidence="7">
    <location>
        <begin position="1"/>
        <end position="26"/>
    </location>
</feature>
<dbReference type="EMBL" id="JAUZQE010000004">
    <property type="protein sequence ID" value="MDR4124964.1"/>
    <property type="molecule type" value="Genomic_DNA"/>
</dbReference>
<dbReference type="InterPro" id="IPR050597">
    <property type="entry name" value="Cytochrome_c_Oxidase_Subunit"/>
</dbReference>
<organism evidence="9 10">
    <name type="scientific">Yanghanlia caeni</name>
    <dbReference type="NCBI Taxonomy" id="3064283"/>
    <lineage>
        <taxon>Bacteria</taxon>
        <taxon>Pseudomonadati</taxon>
        <taxon>Pseudomonadota</taxon>
        <taxon>Betaproteobacteria</taxon>
        <taxon>Burkholderiales</taxon>
        <taxon>Alcaligenaceae</taxon>
        <taxon>Yanghanlia</taxon>
    </lineage>
</organism>
<keyword evidence="10" id="KW-1185">Reference proteome</keyword>
<evidence type="ECO:0000313" key="9">
    <source>
        <dbReference type="EMBL" id="MDR4124964.1"/>
    </source>
</evidence>
<protein>
    <recommendedName>
        <fullName evidence="8">Cytochrome c domain-containing protein</fullName>
    </recommendedName>
</protein>
<dbReference type="Gene3D" id="1.10.760.10">
    <property type="entry name" value="Cytochrome c-like domain"/>
    <property type="match status" value="1"/>
</dbReference>
<dbReference type="RefSeq" id="WP_347286422.1">
    <property type="nucleotide sequence ID" value="NZ_JAUZQE010000004.1"/>
</dbReference>
<dbReference type="PANTHER" id="PTHR33751">
    <property type="entry name" value="CBB3-TYPE CYTOCHROME C OXIDASE SUBUNIT FIXP"/>
    <property type="match status" value="1"/>
</dbReference>
<keyword evidence="3 6" id="KW-0479">Metal-binding</keyword>
<keyword evidence="2 6" id="KW-0349">Heme</keyword>
<evidence type="ECO:0000256" key="1">
    <source>
        <dbReference type="ARBA" id="ARBA00022448"/>
    </source>
</evidence>
<evidence type="ECO:0000259" key="8">
    <source>
        <dbReference type="PROSITE" id="PS51007"/>
    </source>
</evidence>
<name>A0ABU1D3G4_9BURK</name>
<keyword evidence="4" id="KW-0249">Electron transport</keyword>
<feature type="chain" id="PRO_5046235197" description="Cytochrome c domain-containing protein" evidence="7">
    <location>
        <begin position="27"/>
        <end position="120"/>
    </location>
</feature>
<keyword evidence="1" id="KW-0813">Transport</keyword>
<dbReference type="InterPro" id="IPR036909">
    <property type="entry name" value="Cyt_c-like_dom_sf"/>
</dbReference>
<evidence type="ECO:0000256" key="3">
    <source>
        <dbReference type="ARBA" id="ARBA00022723"/>
    </source>
</evidence>
<evidence type="ECO:0000256" key="7">
    <source>
        <dbReference type="SAM" id="SignalP"/>
    </source>
</evidence>
<dbReference type="SUPFAM" id="SSF46626">
    <property type="entry name" value="Cytochrome c"/>
    <property type="match status" value="1"/>
</dbReference>
<keyword evidence="5 6" id="KW-0408">Iron</keyword>
<evidence type="ECO:0000256" key="4">
    <source>
        <dbReference type="ARBA" id="ARBA00022982"/>
    </source>
</evidence>
<feature type="domain" description="Cytochrome c" evidence="8">
    <location>
        <begin position="25"/>
        <end position="110"/>
    </location>
</feature>
<dbReference type="InterPro" id="IPR009056">
    <property type="entry name" value="Cyt_c-like_dom"/>
</dbReference>
<evidence type="ECO:0000256" key="5">
    <source>
        <dbReference type="ARBA" id="ARBA00023004"/>
    </source>
</evidence>
<evidence type="ECO:0000256" key="2">
    <source>
        <dbReference type="ARBA" id="ARBA00022617"/>
    </source>
</evidence>
<dbReference type="PROSITE" id="PS51007">
    <property type="entry name" value="CYTC"/>
    <property type="match status" value="1"/>
</dbReference>
<gene>
    <name evidence="9" type="ORF">Q8947_03060</name>
</gene>
<accession>A0ABU1D3G4</accession>
<sequence length="120" mass="12488">MQTPHRLIRRAALLALLTLGPALAPAAASEQSTFDVTVLAAACANCHGTDGRSPGSIPTIAGRPETILLEQLKAFKSDTPPAGTTVMNRLAKGLSDQQLAALAQHFSTIDTSSRAEVAKQ</sequence>